<evidence type="ECO:0000313" key="3">
    <source>
        <dbReference type="Proteomes" id="UP000639338"/>
    </source>
</evidence>
<dbReference type="SUPFAM" id="SSF46938">
    <property type="entry name" value="CRAL/TRIO N-terminal domain"/>
    <property type="match status" value="1"/>
</dbReference>
<dbReference type="PANTHER" id="PTHR46384">
    <property type="entry name" value="MOTILE SPERM DOMAIN-CONTAINING PROTEIN 2"/>
    <property type="match status" value="1"/>
</dbReference>
<dbReference type="InterPro" id="IPR036273">
    <property type="entry name" value="CRAL/TRIO_N_dom_sf"/>
</dbReference>
<dbReference type="InterPro" id="IPR001251">
    <property type="entry name" value="CRAL-TRIO_dom"/>
</dbReference>
<accession>A0A834XRN0</accession>
<organism evidence="2 3">
    <name type="scientific">Aphidius gifuensis</name>
    <name type="common">Parasitoid wasp</name>
    <dbReference type="NCBI Taxonomy" id="684658"/>
    <lineage>
        <taxon>Eukaryota</taxon>
        <taxon>Metazoa</taxon>
        <taxon>Ecdysozoa</taxon>
        <taxon>Arthropoda</taxon>
        <taxon>Hexapoda</taxon>
        <taxon>Insecta</taxon>
        <taxon>Pterygota</taxon>
        <taxon>Neoptera</taxon>
        <taxon>Endopterygota</taxon>
        <taxon>Hymenoptera</taxon>
        <taxon>Apocrita</taxon>
        <taxon>Ichneumonoidea</taxon>
        <taxon>Braconidae</taxon>
        <taxon>Aphidiinae</taxon>
        <taxon>Aphidius</taxon>
    </lineage>
</organism>
<comment type="caution">
    <text evidence="2">The sequence shown here is derived from an EMBL/GenBank/DDBJ whole genome shotgun (WGS) entry which is preliminary data.</text>
</comment>
<dbReference type="EMBL" id="JACMRX010000004">
    <property type="protein sequence ID" value="KAF7990427.1"/>
    <property type="molecule type" value="Genomic_DNA"/>
</dbReference>
<dbReference type="Gene3D" id="3.40.525.10">
    <property type="entry name" value="CRAL-TRIO lipid binding domain"/>
    <property type="match status" value="1"/>
</dbReference>
<name>A0A834XRN0_APHGI</name>
<dbReference type="PROSITE" id="PS50191">
    <property type="entry name" value="CRAL_TRIO"/>
    <property type="match status" value="1"/>
</dbReference>
<sequence length="272" mass="32630">MEQQIIELRQKFFKKLEKESPSDESFHRDDITRIKTRDDWLKRFIEHNDGNVQESLSMLWSTCKWRQEVNANELNEDNVNRDYLESGFFYSYGKDNDGKALFILQSKLHTEDSHDLDELKKCIIYWFERLEREGNDQISVFFDMCDSDISNFDVDFTRFLVELFDFYYPNFLHYYILLEMPWILNATLNFIKLFLPRKIKSKIKQVTKKNLVNFIDSSIALKSWGGTNDYVFHFEPEIKNMINGINGKLENEKVHFTEDTIVDRSPDKSRFL</sequence>
<dbReference type="OrthoDB" id="75724at2759"/>
<dbReference type="Proteomes" id="UP000639338">
    <property type="component" value="Unassembled WGS sequence"/>
</dbReference>
<dbReference type="GO" id="GO:0140284">
    <property type="term" value="C:endoplasmic reticulum-endosome membrane contact site"/>
    <property type="evidence" value="ECO:0007669"/>
    <property type="project" value="TreeGrafter"/>
</dbReference>
<reference evidence="2 3" key="1">
    <citation type="submission" date="2020-08" db="EMBL/GenBank/DDBJ databases">
        <title>Aphidius gifuensis genome sequencing and assembly.</title>
        <authorList>
            <person name="Du Z."/>
        </authorList>
    </citation>
    <scope>NUCLEOTIDE SEQUENCE [LARGE SCALE GENOMIC DNA]</scope>
    <source>
        <strain evidence="2">YNYX2018</strain>
        <tissue evidence="2">Adults</tissue>
    </source>
</reference>
<proteinExistence type="predicted"/>
<dbReference type="SMART" id="SM00516">
    <property type="entry name" value="SEC14"/>
    <property type="match status" value="1"/>
</dbReference>
<dbReference type="GO" id="GO:0012505">
    <property type="term" value="C:endomembrane system"/>
    <property type="evidence" value="ECO:0007669"/>
    <property type="project" value="TreeGrafter"/>
</dbReference>
<dbReference type="InterPro" id="IPR053012">
    <property type="entry name" value="ER-organelle_contact"/>
</dbReference>
<dbReference type="InterPro" id="IPR036865">
    <property type="entry name" value="CRAL-TRIO_dom_sf"/>
</dbReference>
<dbReference type="Pfam" id="PF00650">
    <property type="entry name" value="CRAL_TRIO"/>
    <property type="match status" value="1"/>
</dbReference>
<dbReference type="SUPFAM" id="SSF52087">
    <property type="entry name" value="CRAL/TRIO domain"/>
    <property type="match status" value="1"/>
</dbReference>
<dbReference type="AlphaFoldDB" id="A0A834XRN0"/>
<dbReference type="PANTHER" id="PTHR46384:SF1">
    <property type="entry name" value="MOTILE SPERM DOMAIN-CONTAINING PROTEIN 2"/>
    <property type="match status" value="1"/>
</dbReference>
<dbReference type="CDD" id="cd00170">
    <property type="entry name" value="SEC14"/>
    <property type="match status" value="1"/>
</dbReference>
<evidence type="ECO:0000259" key="1">
    <source>
        <dbReference type="PROSITE" id="PS50191"/>
    </source>
</evidence>
<feature type="domain" description="CRAL-TRIO" evidence="1">
    <location>
        <begin position="76"/>
        <end position="232"/>
    </location>
</feature>
<gene>
    <name evidence="2" type="ORF">HCN44_000232</name>
</gene>
<keyword evidence="3" id="KW-1185">Reference proteome</keyword>
<protein>
    <recommendedName>
        <fullName evidence="1">CRAL-TRIO domain-containing protein</fullName>
    </recommendedName>
</protein>
<evidence type="ECO:0000313" key="2">
    <source>
        <dbReference type="EMBL" id="KAF7990427.1"/>
    </source>
</evidence>